<evidence type="ECO:0000256" key="3">
    <source>
        <dbReference type="ARBA" id="ARBA00023069"/>
    </source>
</evidence>
<dbReference type="GO" id="GO:0005858">
    <property type="term" value="C:axonemal dynein complex"/>
    <property type="evidence" value="ECO:0007669"/>
    <property type="project" value="InterPro"/>
</dbReference>
<feature type="coiled-coil region" evidence="5">
    <location>
        <begin position="157"/>
        <end position="184"/>
    </location>
</feature>
<evidence type="ECO:0000256" key="2">
    <source>
        <dbReference type="ARBA" id="ARBA00022846"/>
    </source>
</evidence>
<dbReference type="AlphaFoldDB" id="A0AA39EXL9"/>
<reference evidence="6" key="1">
    <citation type="journal article" date="2023" name="bioRxiv">
        <title>Scaffold-level genome assemblies of two parasitoid biocontrol wasps reveal the parthenogenesis mechanism and an associated novel virus.</title>
        <authorList>
            <person name="Inwood S."/>
            <person name="Skelly J."/>
            <person name="Guhlin J."/>
            <person name="Harrop T."/>
            <person name="Goldson S."/>
            <person name="Dearden P."/>
        </authorList>
    </citation>
    <scope>NUCLEOTIDE SEQUENCE</scope>
    <source>
        <strain evidence="6">Irish</strain>
        <tissue evidence="6">Whole body</tissue>
    </source>
</reference>
<proteinExistence type="predicted"/>
<gene>
    <name evidence="6" type="ORF">PV328_010260</name>
</gene>
<name>A0AA39EXL9_9HYME</name>
<protein>
    <submittedName>
        <fullName evidence="6">Uncharacterized protein</fullName>
    </submittedName>
</protein>
<evidence type="ECO:0000313" key="7">
    <source>
        <dbReference type="Proteomes" id="UP001168990"/>
    </source>
</evidence>
<dbReference type="InterPro" id="IPR039750">
    <property type="entry name" value="DRC1/DRC2"/>
</dbReference>
<evidence type="ECO:0000256" key="1">
    <source>
        <dbReference type="ARBA" id="ARBA00004611"/>
    </source>
</evidence>
<keyword evidence="5" id="KW-0175">Coiled coil</keyword>
<dbReference type="GO" id="GO:0003352">
    <property type="term" value="P:regulation of cilium movement"/>
    <property type="evidence" value="ECO:0007669"/>
    <property type="project" value="TreeGrafter"/>
</dbReference>
<reference evidence="6" key="2">
    <citation type="submission" date="2023-03" db="EMBL/GenBank/DDBJ databases">
        <authorList>
            <person name="Inwood S.N."/>
            <person name="Skelly J.G."/>
            <person name="Guhlin J."/>
            <person name="Harrop T.W.R."/>
            <person name="Goldson S.G."/>
            <person name="Dearden P.K."/>
        </authorList>
    </citation>
    <scope>NUCLEOTIDE SEQUENCE</scope>
    <source>
        <strain evidence="6">Irish</strain>
        <tissue evidence="6">Whole body</tissue>
    </source>
</reference>
<comment type="subcellular location">
    <subcellularLocation>
        <location evidence="1">Cytoplasm</location>
        <location evidence="1">Cytoskeleton</location>
        <location evidence="1">Flagellum axoneme</location>
    </subcellularLocation>
</comment>
<dbReference type="PANTHER" id="PTHR21625">
    <property type="entry name" value="NYD-SP28 PROTEIN"/>
    <property type="match status" value="1"/>
</dbReference>
<keyword evidence="4" id="KW-0966">Cell projection</keyword>
<accession>A0AA39EXL9</accession>
<comment type="caution">
    <text evidence="6">The sequence shown here is derived from an EMBL/GenBank/DDBJ whole genome shotgun (WGS) entry which is preliminary data.</text>
</comment>
<organism evidence="6 7">
    <name type="scientific">Microctonus aethiopoides</name>
    <dbReference type="NCBI Taxonomy" id="144406"/>
    <lineage>
        <taxon>Eukaryota</taxon>
        <taxon>Metazoa</taxon>
        <taxon>Ecdysozoa</taxon>
        <taxon>Arthropoda</taxon>
        <taxon>Hexapoda</taxon>
        <taxon>Insecta</taxon>
        <taxon>Pterygota</taxon>
        <taxon>Neoptera</taxon>
        <taxon>Endopterygota</taxon>
        <taxon>Hymenoptera</taxon>
        <taxon>Apocrita</taxon>
        <taxon>Ichneumonoidea</taxon>
        <taxon>Braconidae</taxon>
        <taxon>Euphorinae</taxon>
        <taxon>Microctonus</taxon>
    </lineage>
</organism>
<dbReference type="GO" id="GO:0070286">
    <property type="term" value="P:axonemal dynein complex assembly"/>
    <property type="evidence" value="ECO:0007669"/>
    <property type="project" value="InterPro"/>
</dbReference>
<keyword evidence="2" id="KW-0282">Flagellum</keyword>
<evidence type="ECO:0000256" key="4">
    <source>
        <dbReference type="ARBA" id="ARBA00023273"/>
    </source>
</evidence>
<keyword evidence="7" id="KW-1185">Reference proteome</keyword>
<dbReference type="EMBL" id="JAQQBS010001424">
    <property type="protein sequence ID" value="KAK0159377.1"/>
    <property type="molecule type" value="Genomic_DNA"/>
</dbReference>
<keyword evidence="3" id="KW-0969">Cilium</keyword>
<evidence type="ECO:0000256" key="5">
    <source>
        <dbReference type="SAM" id="Coils"/>
    </source>
</evidence>
<evidence type="ECO:0000313" key="6">
    <source>
        <dbReference type="EMBL" id="KAK0159377.1"/>
    </source>
</evidence>
<dbReference type="Proteomes" id="UP001168990">
    <property type="component" value="Unassembled WGS sequence"/>
</dbReference>
<dbReference type="PANTHER" id="PTHR21625:SF0">
    <property type="entry name" value="DYNEIN REGULATORY COMPLEX SUBUNIT 2"/>
    <property type="match status" value="1"/>
</dbReference>
<dbReference type="GO" id="GO:0060285">
    <property type="term" value="P:cilium-dependent cell motility"/>
    <property type="evidence" value="ECO:0007669"/>
    <property type="project" value="TreeGrafter"/>
</dbReference>
<sequence length="355" mass="42672">MTNERKIFLKQQCLKREVEMSIRNTKNFRHKWREMMMKVQMPEMKQDVIIKKNIFERTLDNKNYCAQFTMKCLENFKVQRHRNIIKHMEAIEKFTSIYHSRLDSANLFYQNNFNDLIIDFMIDMEKMEHTQSDDRNMFRAMIYKSEQQIKSIIDNTNAEIVSKLENLREDCDNLTKIAVLQLEENLSTKWKNLNKIISNYLDGTRRQRLVYEDLEAKDVSDREVISHQLMRTAELYKSIHEHKNKILKLNEDTDETVVKIASGKFRFREANQSLIKQFHDEQKIDKIQLNTLTTHYNLAIRDLQCLVKQARAILFLIRKCRKFQIQSEKILPIRDGHVREYLIKDHCTIDFNSVP</sequence>